<accession>J3NUM7</accession>
<dbReference type="EMBL" id="GL385396">
    <property type="protein sequence ID" value="EJT79901.1"/>
    <property type="molecule type" value="Genomic_DNA"/>
</dbReference>
<dbReference type="AlphaFoldDB" id="J3NUM7"/>
<reference evidence="3" key="4">
    <citation type="journal article" date="2015" name="G3 (Bethesda)">
        <title>Genome sequences of three phytopathogenic species of the Magnaporthaceae family of fungi.</title>
        <authorList>
            <person name="Okagaki L.H."/>
            <person name="Nunes C.C."/>
            <person name="Sailsbery J."/>
            <person name="Clay B."/>
            <person name="Brown D."/>
            <person name="John T."/>
            <person name="Oh Y."/>
            <person name="Young N."/>
            <person name="Fitzgerald M."/>
            <person name="Haas B.J."/>
            <person name="Zeng Q."/>
            <person name="Young S."/>
            <person name="Adiconis X."/>
            <person name="Fan L."/>
            <person name="Levin J.Z."/>
            <person name="Mitchell T.K."/>
            <person name="Okubara P.A."/>
            <person name="Farman M.L."/>
            <person name="Kohn L.M."/>
            <person name="Birren B."/>
            <person name="Ma L.-J."/>
            <person name="Dean R.A."/>
        </authorList>
    </citation>
    <scope>NUCLEOTIDE SEQUENCE</scope>
    <source>
        <strain evidence="3">R3-111a-1</strain>
    </source>
</reference>
<feature type="compositionally biased region" description="Polar residues" evidence="1">
    <location>
        <begin position="44"/>
        <end position="75"/>
    </location>
</feature>
<evidence type="ECO:0000313" key="2">
    <source>
        <dbReference type="EMBL" id="EJT79901.1"/>
    </source>
</evidence>
<reference evidence="2" key="3">
    <citation type="submission" date="2010-09" db="EMBL/GenBank/DDBJ databases">
        <title>Annotation of Gaeumannomyces graminis var. tritici R3-111a-1.</title>
        <authorList>
            <consortium name="The Broad Institute Genome Sequencing Platform"/>
            <person name="Ma L.-J."/>
            <person name="Dead R."/>
            <person name="Young S.K."/>
            <person name="Zeng Q."/>
            <person name="Gargeya S."/>
            <person name="Fitzgerald M."/>
            <person name="Haas B."/>
            <person name="Abouelleil A."/>
            <person name="Alvarado L."/>
            <person name="Arachchi H.M."/>
            <person name="Berlin A."/>
            <person name="Brown A."/>
            <person name="Chapman S.B."/>
            <person name="Chen Z."/>
            <person name="Dunbar C."/>
            <person name="Freedman E."/>
            <person name="Gearin G."/>
            <person name="Gellesch M."/>
            <person name="Goldberg J."/>
            <person name="Griggs A."/>
            <person name="Gujja S."/>
            <person name="Heiman D."/>
            <person name="Howarth C."/>
            <person name="Larson L."/>
            <person name="Lui A."/>
            <person name="MacDonald P.J.P."/>
            <person name="Mehta T."/>
            <person name="Montmayeur A."/>
            <person name="Murphy C."/>
            <person name="Neiman D."/>
            <person name="Pearson M."/>
            <person name="Priest M."/>
            <person name="Roberts A."/>
            <person name="Saif S."/>
            <person name="Shea T."/>
            <person name="Shenoy N."/>
            <person name="Sisk P."/>
            <person name="Stolte C."/>
            <person name="Sykes S."/>
            <person name="Yandava C."/>
            <person name="Wortman J."/>
            <person name="Nusbaum C."/>
            <person name="Birren B."/>
        </authorList>
    </citation>
    <scope>NUCLEOTIDE SEQUENCE</scope>
    <source>
        <strain evidence="2">R3-111a-1</strain>
    </source>
</reference>
<gene>
    <name evidence="3" type="primary">20345441</name>
    <name evidence="2" type="ORF">GGTG_04983</name>
</gene>
<reference evidence="4" key="1">
    <citation type="submission" date="2010-07" db="EMBL/GenBank/DDBJ databases">
        <title>The genome sequence of Gaeumannomyces graminis var. tritici strain R3-111a-1.</title>
        <authorList>
            <consortium name="The Broad Institute Genome Sequencing Platform"/>
            <person name="Ma L.-J."/>
            <person name="Dead R."/>
            <person name="Young S."/>
            <person name="Zeng Q."/>
            <person name="Koehrsen M."/>
            <person name="Alvarado L."/>
            <person name="Berlin A."/>
            <person name="Chapman S.B."/>
            <person name="Chen Z."/>
            <person name="Freedman E."/>
            <person name="Gellesch M."/>
            <person name="Goldberg J."/>
            <person name="Griggs A."/>
            <person name="Gujja S."/>
            <person name="Heilman E.R."/>
            <person name="Heiman D."/>
            <person name="Hepburn T."/>
            <person name="Howarth C."/>
            <person name="Jen D."/>
            <person name="Larson L."/>
            <person name="Mehta T."/>
            <person name="Neiman D."/>
            <person name="Pearson M."/>
            <person name="Roberts A."/>
            <person name="Saif S."/>
            <person name="Shea T."/>
            <person name="Shenoy N."/>
            <person name="Sisk P."/>
            <person name="Stolte C."/>
            <person name="Sykes S."/>
            <person name="Walk T."/>
            <person name="White J."/>
            <person name="Yandava C."/>
            <person name="Haas B."/>
            <person name="Nusbaum C."/>
            <person name="Birren B."/>
        </authorList>
    </citation>
    <scope>NUCLEOTIDE SEQUENCE [LARGE SCALE GENOMIC DNA]</scope>
    <source>
        <strain evidence="4">R3-111a-1</strain>
    </source>
</reference>
<sequence>MGSGAHRSPRRDRARLPLGSALGSPRVKTDACPYNKMDAPSPKLPSSWTDHTTPKTPNTIKTASQQQHTTASHTLTPPHPIPE</sequence>
<feature type="region of interest" description="Disordered" evidence="1">
    <location>
        <begin position="1"/>
        <end position="83"/>
    </location>
</feature>
<protein>
    <submittedName>
        <fullName evidence="2 3">Uncharacterized protein</fullName>
    </submittedName>
</protein>
<dbReference type="HOGENOM" id="CLU_2542704_0_0_1"/>
<dbReference type="Proteomes" id="UP000006039">
    <property type="component" value="Unassembled WGS sequence"/>
</dbReference>
<evidence type="ECO:0000256" key="1">
    <source>
        <dbReference type="SAM" id="MobiDB-lite"/>
    </source>
</evidence>
<dbReference type="GeneID" id="20345441"/>
<evidence type="ECO:0000313" key="3">
    <source>
        <dbReference type="EnsemblFungi" id="EJT79901"/>
    </source>
</evidence>
<reference evidence="2" key="2">
    <citation type="submission" date="2010-07" db="EMBL/GenBank/DDBJ databases">
        <authorList>
            <consortium name="The Broad Institute Genome Sequencing Platform"/>
            <consortium name="Broad Institute Genome Sequencing Center for Infectious Disease"/>
            <person name="Ma L.-J."/>
            <person name="Dead R."/>
            <person name="Young S."/>
            <person name="Zeng Q."/>
            <person name="Koehrsen M."/>
            <person name="Alvarado L."/>
            <person name="Berlin A."/>
            <person name="Chapman S.B."/>
            <person name="Chen Z."/>
            <person name="Freedman E."/>
            <person name="Gellesch M."/>
            <person name="Goldberg J."/>
            <person name="Griggs A."/>
            <person name="Gujja S."/>
            <person name="Heilman E.R."/>
            <person name="Heiman D."/>
            <person name="Hepburn T."/>
            <person name="Howarth C."/>
            <person name="Jen D."/>
            <person name="Larson L."/>
            <person name="Mehta T."/>
            <person name="Neiman D."/>
            <person name="Pearson M."/>
            <person name="Roberts A."/>
            <person name="Saif S."/>
            <person name="Shea T."/>
            <person name="Shenoy N."/>
            <person name="Sisk P."/>
            <person name="Stolte C."/>
            <person name="Sykes S."/>
            <person name="Walk T."/>
            <person name="White J."/>
            <person name="Yandava C."/>
            <person name="Haas B."/>
            <person name="Nusbaum C."/>
            <person name="Birren B."/>
        </authorList>
    </citation>
    <scope>NUCLEOTIDE SEQUENCE</scope>
    <source>
        <strain evidence="2">R3-111a-1</strain>
    </source>
</reference>
<dbReference type="RefSeq" id="XP_009221046.1">
    <property type="nucleotide sequence ID" value="XM_009222782.1"/>
</dbReference>
<dbReference type="VEuPathDB" id="FungiDB:GGTG_04983"/>
<proteinExistence type="predicted"/>
<dbReference type="EnsemblFungi" id="EJT79901">
    <property type="protein sequence ID" value="EJT79901"/>
    <property type="gene ID" value="GGTG_04983"/>
</dbReference>
<reference evidence="3" key="5">
    <citation type="submission" date="2018-04" db="UniProtKB">
        <authorList>
            <consortium name="EnsemblFungi"/>
        </authorList>
    </citation>
    <scope>IDENTIFICATION</scope>
    <source>
        <strain evidence="3">R3-111a-1</strain>
    </source>
</reference>
<name>J3NUM7_GAET3</name>
<evidence type="ECO:0000313" key="4">
    <source>
        <dbReference type="Proteomes" id="UP000006039"/>
    </source>
</evidence>
<organism evidence="2">
    <name type="scientific">Gaeumannomyces tritici (strain R3-111a-1)</name>
    <name type="common">Wheat and barley take-all root rot fungus</name>
    <name type="synonym">Gaeumannomyces graminis var. tritici</name>
    <dbReference type="NCBI Taxonomy" id="644352"/>
    <lineage>
        <taxon>Eukaryota</taxon>
        <taxon>Fungi</taxon>
        <taxon>Dikarya</taxon>
        <taxon>Ascomycota</taxon>
        <taxon>Pezizomycotina</taxon>
        <taxon>Sordariomycetes</taxon>
        <taxon>Sordariomycetidae</taxon>
        <taxon>Magnaporthales</taxon>
        <taxon>Magnaporthaceae</taxon>
        <taxon>Gaeumannomyces</taxon>
    </lineage>
</organism>
<keyword evidence="4" id="KW-1185">Reference proteome</keyword>